<sequence length="330" mass="37282">MAIYSKKTGSYLNRELAEKLSRVDLINFEDRDFLTIEERAATAVDDERLSNSVRLLAMVIGQGLEVILILITLWTYSPYLVALAALTVAPYLITRLIRGKAFYDLKSIEAFDERKLNYFYSIFTDTKTNREIKSYNSSNFFLSKYTSVFKDISKKYFYERLKDAKSLLFCDILSVIAFSIAIVITIKLAFVGKILIGMMGAALMAYQDMQKSSKDMIVTVGNLPRNVSFASDYFTFMDSSEEKKAYDVNFGKISVKDASFTYPKTDNGLHDISLSIYEGESVAIVGYNGSGDSDIMMTDTINPLKSKFKGFHKTFKQDDLGLSLSSFLLN</sequence>
<comment type="subcellular location">
    <subcellularLocation>
        <location evidence="1">Cell membrane</location>
        <topology evidence="1">Multi-pass membrane protein</topology>
    </subcellularLocation>
</comment>
<dbReference type="InterPro" id="IPR011527">
    <property type="entry name" value="ABC1_TM_dom"/>
</dbReference>
<dbReference type="InterPro" id="IPR036640">
    <property type="entry name" value="ABC1_TM_sf"/>
</dbReference>
<dbReference type="PANTHER" id="PTHR24221">
    <property type="entry name" value="ATP-BINDING CASSETTE SUB-FAMILY B"/>
    <property type="match status" value="1"/>
</dbReference>
<evidence type="ECO:0000259" key="6">
    <source>
        <dbReference type="PROSITE" id="PS50929"/>
    </source>
</evidence>
<dbReference type="Gene3D" id="3.40.50.300">
    <property type="entry name" value="P-loop containing nucleotide triphosphate hydrolases"/>
    <property type="match status" value="1"/>
</dbReference>
<name>A0AAW9MRM6_9FIRM</name>
<dbReference type="PROSITE" id="PS50929">
    <property type="entry name" value="ABC_TM1F"/>
    <property type="match status" value="1"/>
</dbReference>
<evidence type="ECO:0000256" key="2">
    <source>
        <dbReference type="ARBA" id="ARBA00022692"/>
    </source>
</evidence>
<keyword evidence="7" id="KW-0067">ATP-binding</keyword>
<evidence type="ECO:0000256" key="5">
    <source>
        <dbReference type="SAM" id="Phobius"/>
    </source>
</evidence>
<dbReference type="InterPro" id="IPR027417">
    <property type="entry name" value="P-loop_NTPase"/>
</dbReference>
<feature type="transmembrane region" description="Helical" evidence="5">
    <location>
        <begin position="55"/>
        <end position="73"/>
    </location>
</feature>
<proteinExistence type="predicted"/>
<keyword evidence="7" id="KW-0547">Nucleotide-binding</keyword>
<dbReference type="RefSeq" id="WP_324618666.1">
    <property type="nucleotide sequence ID" value="NZ_JAYKOT010000001.1"/>
</dbReference>
<evidence type="ECO:0000313" key="8">
    <source>
        <dbReference type="Proteomes" id="UP001357733"/>
    </source>
</evidence>
<gene>
    <name evidence="7" type="ORF">VLK81_01060</name>
</gene>
<feature type="domain" description="ABC transmembrane type-1" evidence="6">
    <location>
        <begin position="47"/>
        <end position="225"/>
    </location>
</feature>
<dbReference type="PANTHER" id="PTHR24221:SF654">
    <property type="entry name" value="ATP-BINDING CASSETTE SUB-FAMILY B MEMBER 6"/>
    <property type="match status" value="1"/>
</dbReference>
<dbReference type="SUPFAM" id="SSF90123">
    <property type="entry name" value="ABC transporter transmembrane region"/>
    <property type="match status" value="1"/>
</dbReference>
<accession>A0AAW9MRM6</accession>
<evidence type="ECO:0000256" key="4">
    <source>
        <dbReference type="ARBA" id="ARBA00023136"/>
    </source>
</evidence>
<organism evidence="7 8">
    <name type="scientific">Citroniella saccharovorans</name>
    <dbReference type="NCBI Taxonomy" id="2053367"/>
    <lineage>
        <taxon>Bacteria</taxon>
        <taxon>Bacillati</taxon>
        <taxon>Bacillota</taxon>
        <taxon>Tissierellia</taxon>
        <taxon>Tissierellales</taxon>
        <taxon>Peptoniphilaceae</taxon>
        <taxon>Citroniella</taxon>
    </lineage>
</organism>
<dbReference type="SUPFAM" id="SSF52540">
    <property type="entry name" value="P-loop containing nucleoside triphosphate hydrolases"/>
    <property type="match status" value="1"/>
</dbReference>
<protein>
    <submittedName>
        <fullName evidence="7">ABC transporter ATP-binding protein</fullName>
    </submittedName>
</protein>
<dbReference type="GO" id="GO:0005886">
    <property type="term" value="C:plasma membrane"/>
    <property type="evidence" value="ECO:0007669"/>
    <property type="project" value="UniProtKB-SubCell"/>
</dbReference>
<feature type="transmembrane region" description="Helical" evidence="5">
    <location>
        <begin position="79"/>
        <end position="97"/>
    </location>
</feature>
<evidence type="ECO:0000313" key="7">
    <source>
        <dbReference type="EMBL" id="MEB3428626.1"/>
    </source>
</evidence>
<evidence type="ECO:0000256" key="3">
    <source>
        <dbReference type="ARBA" id="ARBA00022989"/>
    </source>
</evidence>
<dbReference type="InterPro" id="IPR039421">
    <property type="entry name" value="Type_1_exporter"/>
</dbReference>
<dbReference type="Gene3D" id="1.20.1560.10">
    <property type="entry name" value="ABC transporter type 1, transmembrane domain"/>
    <property type="match status" value="1"/>
</dbReference>
<dbReference type="EMBL" id="JAYKOT010000001">
    <property type="protein sequence ID" value="MEB3428626.1"/>
    <property type="molecule type" value="Genomic_DNA"/>
</dbReference>
<evidence type="ECO:0000256" key="1">
    <source>
        <dbReference type="ARBA" id="ARBA00004651"/>
    </source>
</evidence>
<comment type="caution">
    <text evidence="7">The sequence shown here is derived from an EMBL/GenBank/DDBJ whole genome shotgun (WGS) entry which is preliminary data.</text>
</comment>
<dbReference type="GO" id="GO:0005524">
    <property type="term" value="F:ATP binding"/>
    <property type="evidence" value="ECO:0007669"/>
    <property type="project" value="UniProtKB-KW"/>
</dbReference>
<keyword evidence="8" id="KW-1185">Reference proteome</keyword>
<dbReference type="Proteomes" id="UP001357733">
    <property type="component" value="Unassembled WGS sequence"/>
</dbReference>
<keyword evidence="4 5" id="KW-0472">Membrane</keyword>
<keyword evidence="2 5" id="KW-0812">Transmembrane</keyword>
<keyword evidence="3 5" id="KW-1133">Transmembrane helix</keyword>
<feature type="transmembrane region" description="Helical" evidence="5">
    <location>
        <begin position="164"/>
        <end position="184"/>
    </location>
</feature>
<reference evidence="7 8" key="1">
    <citation type="submission" date="2024-01" db="EMBL/GenBank/DDBJ databases">
        <title>Complete genome sequence of Citroniella saccharovorans strain M6.X9, isolated from human fecal sample.</title>
        <authorList>
            <person name="Cheng G."/>
            <person name="Westerholm M."/>
            <person name="Schnurer A."/>
        </authorList>
    </citation>
    <scope>NUCLEOTIDE SEQUENCE [LARGE SCALE GENOMIC DNA]</scope>
    <source>
        <strain evidence="7 8">DSM 29873</strain>
    </source>
</reference>
<dbReference type="AlphaFoldDB" id="A0AAW9MRM6"/>
<dbReference type="GO" id="GO:0140359">
    <property type="term" value="F:ABC-type transporter activity"/>
    <property type="evidence" value="ECO:0007669"/>
    <property type="project" value="InterPro"/>
</dbReference>